<dbReference type="EMBL" id="CP000677">
    <property type="protein sequence ID" value="ABP64581.1"/>
    <property type="molecule type" value="Genomic_DNA"/>
</dbReference>
<dbReference type="Pfam" id="PF13577">
    <property type="entry name" value="SnoaL_4"/>
    <property type="match status" value="1"/>
</dbReference>
<keyword evidence="4" id="KW-0002">3D-structure</keyword>
<dbReference type="Proteomes" id="UP000009134">
    <property type="component" value="Plasmid pNL2"/>
</dbReference>
<geneLocation type="plasmid" evidence="2 3">
    <name>pNL2</name>
</geneLocation>
<dbReference type="InterPro" id="IPR032710">
    <property type="entry name" value="NTF2-like_dom_sf"/>
</dbReference>
<dbReference type="SUPFAM" id="SSF54427">
    <property type="entry name" value="NTF2-like"/>
    <property type="match status" value="1"/>
</dbReference>
<gene>
    <name evidence="2" type="ordered locus">Saro_3722</name>
</gene>
<evidence type="ECO:0000259" key="1">
    <source>
        <dbReference type="Pfam" id="PF13577"/>
    </source>
</evidence>
<dbReference type="PDB" id="2RFR">
    <property type="method" value="X-ray"/>
    <property type="resolution" value="1.16 A"/>
    <property type="chains" value="A=13-166"/>
</dbReference>
<keyword evidence="3" id="KW-1185">Reference proteome</keyword>
<reference evidence="2 3" key="1">
    <citation type="submission" date="2007-04" db="EMBL/GenBank/DDBJ databases">
        <title>Complete sequence of plasmid pNL2 of Novosphingobium aromaticivorans DSM 12444.</title>
        <authorList>
            <consortium name="US DOE Joint Genome Institute"/>
            <person name="Copeland A."/>
            <person name="Lucas S."/>
            <person name="Lapidus A."/>
            <person name="Barry K."/>
            <person name="Detter J.C."/>
            <person name="Glavina del Rio T."/>
            <person name="Hammon N."/>
            <person name="Israni S."/>
            <person name="Dalin E."/>
            <person name="Tice H."/>
            <person name="Pitluck S."/>
            <person name="Chertkov O."/>
            <person name="Han C."/>
            <person name="Thomson S."/>
            <person name="Schmutz J."/>
            <person name="Larimer F."/>
            <person name="Land M."/>
            <person name="Kyrpides N."/>
            <person name="Ivanova N."/>
            <person name="Fredrickson J."/>
            <person name="Romine M.F."/>
            <person name="Richardson P."/>
        </authorList>
    </citation>
    <scope>NUCLEOTIDE SEQUENCE [LARGE SCALE GENOMIC DNA]</scope>
    <source>
        <strain evidence="3">ATCC 700278 / DSM 12444 / CCUG 56034 / CIP 105152 / NBRC 16084 / F199</strain>
        <plasmid evidence="2 3">pNL2</plasmid>
    </source>
</reference>
<evidence type="ECO:0007829" key="4">
    <source>
        <dbReference type="PDB" id="2RFR"/>
    </source>
</evidence>
<sequence length="166" mass="17988">MARRGDLSQGMAMDDLTNLAARLRLLEDREEIRELIARYGPLADSGDAEALSELWVEDGEYAVVGFATAKGRAAIAALIDGQTHRALMADGCAHFLGPATVTVEGDTATARCHSVVFRCVSGTFGSHRVSANRWTFRRTPAGWRAVRRENALLDGSAAARALLQFR</sequence>
<accession>A4XF70</accession>
<proteinExistence type="evidence at protein level"/>
<dbReference type="SMR" id="A4XF70"/>
<evidence type="ECO:0000313" key="2">
    <source>
        <dbReference type="EMBL" id="ABP64581.1"/>
    </source>
</evidence>
<dbReference type="AlphaFoldDB" id="A4XF70"/>
<evidence type="ECO:0000313" key="3">
    <source>
        <dbReference type="Proteomes" id="UP000009134"/>
    </source>
</evidence>
<feature type="domain" description="SnoaL-like" evidence="1">
    <location>
        <begin position="26"/>
        <end position="148"/>
    </location>
</feature>
<dbReference type="CDD" id="cd00531">
    <property type="entry name" value="NTF2_like"/>
    <property type="match status" value="1"/>
</dbReference>
<organism evidence="2 3">
    <name type="scientific">Novosphingobium aromaticivorans (strain ATCC 700278 / DSM 12444 / CCUG 56034 / CIP 105152 / NBRC 16084 / F199)</name>
    <dbReference type="NCBI Taxonomy" id="279238"/>
    <lineage>
        <taxon>Bacteria</taxon>
        <taxon>Pseudomonadati</taxon>
        <taxon>Pseudomonadota</taxon>
        <taxon>Alphaproteobacteria</taxon>
        <taxon>Sphingomonadales</taxon>
        <taxon>Sphingomonadaceae</taxon>
        <taxon>Novosphingobium</taxon>
    </lineage>
</organism>
<dbReference type="HOGENOM" id="CLU_128158_0_0_5"/>
<name>A4XF70_NOVAD</name>
<dbReference type="PDBsum" id="2RFR"/>
<dbReference type="EvolutionaryTrace" id="A4XF70"/>
<reference evidence="4" key="2">
    <citation type="submission" date="2007-10" db="PDB data bank">
        <title>Crystal structure of uncharacterized protein (YP_001166107.1) from Novosphingobium aromaticivorans DSM 12444 at 1.16 A resolution.</title>
        <authorList>
            <consortium name="Joint Center for Structural Genomics (JCSG)"/>
        </authorList>
    </citation>
    <scope>X-RAY CRYSTALLOGRAPHY (1.16 ANGSTROMS) OF 13-166</scope>
</reference>
<protein>
    <recommendedName>
        <fullName evidence="1">SnoaL-like domain-containing protein</fullName>
    </recommendedName>
</protein>
<dbReference type="eggNOG" id="COG4319">
    <property type="taxonomic scope" value="Bacteria"/>
</dbReference>
<dbReference type="KEGG" id="nar:Saro_3722"/>
<keyword evidence="2" id="KW-0614">Plasmid</keyword>
<dbReference type="InterPro" id="IPR037401">
    <property type="entry name" value="SnoaL-like"/>
</dbReference>
<dbReference type="Gene3D" id="3.10.450.50">
    <property type="match status" value="1"/>
</dbReference>